<gene>
    <name evidence="2" type="ORF">BDW42DRAFT_167127</name>
</gene>
<dbReference type="Proteomes" id="UP000235023">
    <property type="component" value="Unassembled WGS sequence"/>
</dbReference>
<feature type="transmembrane region" description="Helical" evidence="1">
    <location>
        <begin position="104"/>
        <end position="125"/>
    </location>
</feature>
<protein>
    <submittedName>
        <fullName evidence="2">Uncharacterized protein</fullName>
    </submittedName>
</protein>
<evidence type="ECO:0000313" key="3">
    <source>
        <dbReference type="Proteomes" id="UP000235023"/>
    </source>
</evidence>
<sequence length="126" mass="14736">MSPTSHPAILRQPGGRMTDLRRNASLTHALFRFHSTFVTTVRHSTDEQNDPFFYIQPLYLLWFLIPQFCCADLLGFISCVYFFHCSFNTVHGWASCLDNKACPSFYMFFSFFFFFLIFPSLVPLFS</sequence>
<keyword evidence="1" id="KW-1133">Transmembrane helix</keyword>
<organism evidence="2 3">
    <name type="scientific">Aspergillus taichungensis</name>
    <dbReference type="NCBI Taxonomy" id="482145"/>
    <lineage>
        <taxon>Eukaryota</taxon>
        <taxon>Fungi</taxon>
        <taxon>Dikarya</taxon>
        <taxon>Ascomycota</taxon>
        <taxon>Pezizomycotina</taxon>
        <taxon>Eurotiomycetes</taxon>
        <taxon>Eurotiomycetidae</taxon>
        <taxon>Eurotiales</taxon>
        <taxon>Aspergillaceae</taxon>
        <taxon>Aspergillus</taxon>
        <taxon>Aspergillus subgen. Circumdati</taxon>
    </lineage>
</organism>
<dbReference type="EMBL" id="KZ559528">
    <property type="protein sequence ID" value="PLN82332.1"/>
    <property type="molecule type" value="Genomic_DNA"/>
</dbReference>
<evidence type="ECO:0000256" key="1">
    <source>
        <dbReference type="SAM" id="Phobius"/>
    </source>
</evidence>
<dbReference type="AlphaFoldDB" id="A0A2J5HY69"/>
<name>A0A2J5HY69_9EURO</name>
<keyword evidence="1" id="KW-0472">Membrane</keyword>
<evidence type="ECO:0000313" key="2">
    <source>
        <dbReference type="EMBL" id="PLN82332.1"/>
    </source>
</evidence>
<keyword evidence="1" id="KW-0812">Transmembrane</keyword>
<proteinExistence type="predicted"/>
<keyword evidence="3" id="KW-1185">Reference proteome</keyword>
<accession>A0A2J5HY69</accession>
<reference evidence="3" key="1">
    <citation type="submission" date="2017-12" db="EMBL/GenBank/DDBJ databases">
        <authorList>
            <consortium name="DOE Joint Genome Institute"/>
            <person name="Mondo S.J."/>
            <person name="Kjaerbolling I."/>
            <person name="Vesth T.C."/>
            <person name="Frisvad J.C."/>
            <person name="Nybo J.L."/>
            <person name="Theobald S."/>
            <person name="Kuo A."/>
            <person name="Bowyer P."/>
            <person name="Matsuda Y."/>
            <person name="Lyhne E.K."/>
            <person name="Kogle M.E."/>
            <person name="Clum A."/>
            <person name="Lipzen A."/>
            <person name="Salamov A."/>
            <person name="Ngan C.Y."/>
            <person name="Daum C."/>
            <person name="Chiniquy J."/>
            <person name="Barry K."/>
            <person name="LaButti K."/>
            <person name="Haridas S."/>
            <person name="Simmons B.A."/>
            <person name="Magnuson J.K."/>
            <person name="Mortensen U.H."/>
            <person name="Larsen T.O."/>
            <person name="Grigoriev I.V."/>
            <person name="Baker S.E."/>
            <person name="Andersen M.R."/>
            <person name="Nordberg H.P."/>
            <person name="Cantor M.N."/>
            <person name="Hua S.X."/>
        </authorList>
    </citation>
    <scope>NUCLEOTIDE SEQUENCE [LARGE SCALE GENOMIC DNA]</scope>
    <source>
        <strain evidence="3">IBT 19404</strain>
    </source>
</reference>
<dbReference type="OrthoDB" id="10523820at2759"/>
<feature type="transmembrane region" description="Helical" evidence="1">
    <location>
        <begin position="59"/>
        <end position="83"/>
    </location>
</feature>